<dbReference type="VEuPathDB" id="TriTrypDB:TcIL3000_10_10080"/>
<protein>
    <recommendedName>
        <fullName evidence="1">Thioredoxin domain-containing protein</fullName>
    </recommendedName>
</protein>
<reference evidence="2" key="1">
    <citation type="journal article" date="2012" name="Proc. Natl. Acad. Sci. U.S.A.">
        <title>Antigenic diversity is generated by distinct evolutionary mechanisms in African trypanosome species.</title>
        <authorList>
            <person name="Jackson A.P."/>
            <person name="Berry A."/>
            <person name="Aslett M."/>
            <person name="Allison H.C."/>
            <person name="Burton P."/>
            <person name="Vavrova-Anderson J."/>
            <person name="Brown R."/>
            <person name="Browne H."/>
            <person name="Corton N."/>
            <person name="Hauser H."/>
            <person name="Gamble J."/>
            <person name="Gilderthorp R."/>
            <person name="Marcello L."/>
            <person name="McQuillan J."/>
            <person name="Otto T.D."/>
            <person name="Quail M.A."/>
            <person name="Sanders M.J."/>
            <person name="van Tonder A."/>
            <person name="Ginger M.L."/>
            <person name="Field M.C."/>
            <person name="Barry J.D."/>
            <person name="Hertz-Fowler C."/>
            <person name="Berriman M."/>
        </authorList>
    </citation>
    <scope>NUCLEOTIDE SEQUENCE</scope>
    <source>
        <strain evidence="2">IL3000</strain>
    </source>
</reference>
<organism evidence="2">
    <name type="scientific">Trypanosoma congolense (strain IL3000)</name>
    <dbReference type="NCBI Taxonomy" id="1068625"/>
    <lineage>
        <taxon>Eukaryota</taxon>
        <taxon>Discoba</taxon>
        <taxon>Euglenozoa</taxon>
        <taxon>Kinetoplastea</taxon>
        <taxon>Metakinetoplastina</taxon>
        <taxon>Trypanosomatida</taxon>
        <taxon>Trypanosomatidae</taxon>
        <taxon>Trypanosoma</taxon>
        <taxon>Nannomonas</taxon>
    </lineage>
</organism>
<proteinExistence type="predicted"/>
<feature type="domain" description="Thioredoxin" evidence="1">
    <location>
        <begin position="57"/>
        <end position="155"/>
    </location>
</feature>
<evidence type="ECO:0000259" key="1">
    <source>
        <dbReference type="Pfam" id="PF00085"/>
    </source>
</evidence>
<accession>G0UXW2</accession>
<dbReference type="EMBL" id="HE575323">
    <property type="protein sequence ID" value="CCC94229.1"/>
    <property type="molecule type" value="Genomic_DNA"/>
</dbReference>
<dbReference type="Gene3D" id="3.40.30.10">
    <property type="entry name" value="Glutaredoxin"/>
    <property type="match status" value="1"/>
</dbReference>
<sequence length="165" mass="19317">MTQNIIRRIFGNRELPEDLSGNEYEQYMQKNFPKWIDEFEKSGFLEATKLPPIRSEDEFLRKLIEHKNEVMVIKYWKHGCIPCLSLAEMYKQVAERCKNENRRIVWYSVDTKDVNARSLVDYQLINGTPTVQTFSGLKQVGKEIRATTAEDLLKELLLRESTIGA</sequence>
<evidence type="ECO:0000313" key="2">
    <source>
        <dbReference type="EMBL" id="CCC94229.1"/>
    </source>
</evidence>
<dbReference type="InterPro" id="IPR013766">
    <property type="entry name" value="Thioredoxin_domain"/>
</dbReference>
<dbReference type="AlphaFoldDB" id="G0UXW2"/>
<dbReference type="SUPFAM" id="SSF52833">
    <property type="entry name" value="Thioredoxin-like"/>
    <property type="match status" value="1"/>
</dbReference>
<dbReference type="InterPro" id="IPR036249">
    <property type="entry name" value="Thioredoxin-like_sf"/>
</dbReference>
<name>G0UXW2_TRYCI</name>
<dbReference type="Pfam" id="PF00085">
    <property type="entry name" value="Thioredoxin"/>
    <property type="match status" value="1"/>
</dbReference>
<dbReference type="CDD" id="cd02947">
    <property type="entry name" value="TRX_family"/>
    <property type="match status" value="1"/>
</dbReference>
<gene>
    <name evidence="2" type="ORF">TCIL3000_10_10080</name>
</gene>